<proteinExistence type="predicted"/>
<protein>
    <submittedName>
        <fullName evidence="1">Uncharacterized protein</fullName>
    </submittedName>
</protein>
<feature type="non-terminal residue" evidence="1">
    <location>
        <position position="198"/>
    </location>
</feature>
<dbReference type="Proteomes" id="UP001231109">
    <property type="component" value="Unassembled WGS sequence"/>
</dbReference>
<evidence type="ECO:0000313" key="1">
    <source>
        <dbReference type="EMBL" id="MDP5138746.1"/>
    </source>
</evidence>
<keyword evidence="2" id="KW-1185">Reference proteome</keyword>
<accession>A0ABT9I5Q5</accession>
<evidence type="ECO:0000313" key="2">
    <source>
        <dbReference type="Proteomes" id="UP001231109"/>
    </source>
</evidence>
<organism evidence="1 2">
    <name type="scientific">Rheinheimera baltica</name>
    <dbReference type="NCBI Taxonomy" id="67576"/>
    <lineage>
        <taxon>Bacteria</taxon>
        <taxon>Pseudomonadati</taxon>
        <taxon>Pseudomonadota</taxon>
        <taxon>Gammaproteobacteria</taxon>
        <taxon>Chromatiales</taxon>
        <taxon>Chromatiaceae</taxon>
        <taxon>Rheinheimera</taxon>
    </lineage>
</organism>
<reference evidence="1 2" key="1">
    <citation type="submission" date="2022-11" db="EMBL/GenBank/DDBJ databases">
        <title>Viruses from the air-sea interface of a natural surface slick.</title>
        <authorList>
            <person name="Rahlff J."/>
            <person name="Holmfeldt K."/>
        </authorList>
    </citation>
    <scope>NUCLEOTIDE SEQUENCE [LARGE SCALE GENOMIC DNA]</scope>
    <source>
        <strain evidence="1 2">SMS4</strain>
    </source>
</reference>
<comment type="caution">
    <text evidence="1">The sequence shown here is derived from an EMBL/GenBank/DDBJ whole genome shotgun (WGS) entry which is preliminary data.</text>
</comment>
<dbReference type="EMBL" id="JAPJDZ010000280">
    <property type="protein sequence ID" value="MDP5138746.1"/>
    <property type="molecule type" value="Genomic_DNA"/>
</dbReference>
<dbReference type="RefSeq" id="WP_305977847.1">
    <property type="nucleotide sequence ID" value="NZ_JAPJDZ010000280.1"/>
</dbReference>
<gene>
    <name evidence="1" type="ORF">ORJ04_22630</name>
</gene>
<sequence length="198" mass="23005">MCSQQLTYHERMLSCVDKSAWKLDDKAWVKARKAQWADLSKKLKASDENRHSLLTPKTISFWKHYFLNCELPSTEALLTFKNLDINPLFILWFHPDQSEANLRQLMSQLTEAFTNRGGDVREDTANYCLSLFSRCFEGFCQRNALLGDDGVFGGKERLYLRLIIGNNTEGLIPTKWLVTLDAYFFDWFRMFLLNPSAA</sequence>
<name>A0ABT9I5Q5_9GAMM</name>